<dbReference type="WBParaSite" id="nRc.2.0.1.t14218-RA">
    <property type="protein sequence ID" value="nRc.2.0.1.t14218-RA"/>
    <property type="gene ID" value="nRc.2.0.1.g14218"/>
</dbReference>
<dbReference type="Proteomes" id="UP000887565">
    <property type="component" value="Unplaced"/>
</dbReference>
<reference evidence="2" key="1">
    <citation type="submission" date="2022-11" db="UniProtKB">
        <authorList>
            <consortium name="WormBaseParasite"/>
        </authorList>
    </citation>
    <scope>IDENTIFICATION</scope>
</reference>
<organism evidence="1 2">
    <name type="scientific">Romanomermis culicivorax</name>
    <name type="common">Nematode worm</name>
    <dbReference type="NCBI Taxonomy" id="13658"/>
    <lineage>
        <taxon>Eukaryota</taxon>
        <taxon>Metazoa</taxon>
        <taxon>Ecdysozoa</taxon>
        <taxon>Nematoda</taxon>
        <taxon>Enoplea</taxon>
        <taxon>Dorylaimia</taxon>
        <taxon>Mermithida</taxon>
        <taxon>Mermithoidea</taxon>
        <taxon>Mermithidae</taxon>
        <taxon>Romanomermis</taxon>
    </lineage>
</organism>
<evidence type="ECO:0000313" key="2">
    <source>
        <dbReference type="WBParaSite" id="nRc.2.0.1.t14218-RA"/>
    </source>
</evidence>
<proteinExistence type="predicted"/>
<sequence>MLKSLMADVLKMAETNIKSGFPTCGIFPFDPEQVLKKWPAQQQQEDLHVSINSTAICESIIAVLEKMRYDKTTKPR</sequence>
<keyword evidence="1" id="KW-1185">Reference proteome</keyword>
<accession>A0A915ILB8</accession>
<name>A0A915ILB8_ROMCU</name>
<dbReference type="AlphaFoldDB" id="A0A915ILB8"/>
<protein>
    <submittedName>
        <fullName evidence="2">Uncharacterized protein</fullName>
    </submittedName>
</protein>
<evidence type="ECO:0000313" key="1">
    <source>
        <dbReference type="Proteomes" id="UP000887565"/>
    </source>
</evidence>